<organism evidence="1">
    <name type="scientific">bioreactor metagenome</name>
    <dbReference type="NCBI Taxonomy" id="1076179"/>
    <lineage>
        <taxon>unclassified sequences</taxon>
        <taxon>metagenomes</taxon>
        <taxon>ecological metagenomes</taxon>
    </lineage>
</organism>
<gene>
    <name evidence="1" type="ORF">SDC9_154662</name>
</gene>
<proteinExistence type="predicted"/>
<reference evidence="1" key="1">
    <citation type="submission" date="2019-08" db="EMBL/GenBank/DDBJ databases">
        <authorList>
            <person name="Kucharzyk K."/>
            <person name="Murdoch R.W."/>
            <person name="Higgins S."/>
            <person name="Loffler F."/>
        </authorList>
    </citation>
    <scope>NUCLEOTIDE SEQUENCE</scope>
</reference>
<protein>
    <submittedName>
        <fullName evidence="1">Uncharacterized protein</fullName>
    </submittedName>
</protein>
<comment type="caution">
    <text evidence="1">The sequence shown here is derived from an EMBL/GenBank/DDBJ whole genome shotgun (WGS) entry which is preliminary data.</text>
</comment>
<name>A0A645F1K4_9ZZZZ</name>
<dbReference type="AlphaFoldDB" id="A0A645F1K4"/>
<sequence>MRVNAIAHKRLFVMLCKYITRNSGEKPIIIFFLPETFHNIFRRTVEPVVFSIFVGDKTMDNRNNAVALFCDHGQLSVLYFGFRGIRKLRNFNRSKIFLSLPV</sequence>
<dbReference type="EMBL" id="VSSQ01053360">
    <property type="protein sequence ID" value="MPN07392.1"/>
    <property type="molecule type" value="Genomic_DNA"/>
</dbReference>
<accession>A0A645F1K4</accession>
<evidence type="ECO:0000313" key="1">
    <source>
        <dbReference type="EMBL" id="MPN07392.1"/>
    </source>
</evidence>